<dbReference type="PANTHER" id="PTHR43343:SF3">
    <property type="entry name" value="PROTEASE DO-LIKE 8, CHLOROPLASTIC"/>
    <property type="match status" value="1"/>
</dbReference>
<evidence type="ECO:0000256" key="4">
    <source>
        <dbReference type="SAM" id="MobiDB-lite"/>
    </source>
</evidence>
<comment type="caution">
    <text evidence="7">The sequence shown here is derived from an EMBL/GenBank/DDBJ whole genome shotgun (WGS) entry which is preliminary data.</text>
</comment>
<feature type="region of interest" description="Disordered" evidence="4">
    <location>
        <begin position="1"/>
        <end position="52"/>
    </location>
</feature>
<sequence>MDEQPLPHRHQQPENWDHPASTPGASDPTQRIPFSPYAPPPAPTAAPTAHRRRTAPVVVAVVAAGLLGGGLGAGGVALLDHGSSAAPAALTAQTASATVTSASPGSIPFAAQVASKSTADITVTGQSGEAVGSGIILTRDGYVLTNNHVVSGVGQGGRIQVTLPDGSTHSASVRGVAPSYDLAVVKVEGVSNLTPAVLGQSSGVQVGQQVVAVGSPENLSNTVTSGIVSNLSRTVTASDDSGQAVAVYNGLQTDTPINPGNSGGPLVNLQGQVVGVNSAVDTGQASQGGVQAFGLGFAIPVDTARRVADQLMQDGSATKPVLGVSGSLQDSSGASVTGAQITGVTSGGAAARAGIARGDVITKVAGTPIGNYADLMAQVLTHQPGQSIPLTVTSGGSTKTVTVTLGSAKDTETTTVPAREQQQQQQQQESPFGGDSPFGGFPFGQ</sequence>
<dbReference type="GO" id="GO:0006508">
    <property type="term" value="P:proteolysis"/>
    <property type="evidence" value="ECO:0007669"/>
    <property type="project" value="UniProtKB-KW"/>
</dbReference>
<proteinExistence type="inferred from homology"/>
<evidence type="ECO:0000313" key="7">
    <source>
        <dbReference type="EMBL" id="MFD0926946.1"/>
    </source>
</evidence>
<evidence type="ECO:0000259" key="6">
    <source>
        <dbReference type="PROSITE" id="PS50106"/>
    </source>
</evidence>
<dbReference type="SMART" id="SM00228">
    <property type="entry name" value="PDZ"/>
    <property type="match status" value="1"/>
</dbReference>
<dbReference type="PANTHER" id="PTHR43343">
    <property type="entry name" value="PEPTIDASE S12"/>
    <property type="match status" value="1"/>
</dbReference>
<organism evidence="7 8">
    <name type="scientific">Williamsia deligens</name>
    <dbReference type="NCBI Taxonomy" id="321325"/>
    <lineage>
        <taxon>Bacteria</taxon>
        <taxon>Bacillati</taxon>
        <taxon>Actinomycetota</taxon>
        <taxon>Actinomycetes</taxon>
        <taxon>Mycobacteriales</taxon>
        <taxon>Nocardiaceae</taxon>
        <taxon>Williamsia</taxon>
    </lineage>
</organism>
<keyword evidence="5" id="KW-0472">Membrane</keyword>
<evidence type="ECO:0000256" key="5">
    <source>
        <dbReference type="SAM" id="Phobius"/>
    </source>
</evidence>
<comment type="similarity">
    <text evidence="1">Belongs to the peptidase S1C family.</text>
</comment>
<dbReference type="Pfam" id="PF13180">
    <property type="entry name" value="PDZ_2"/>
    <property type="match status" value="1"/>
</dbReference>
<dbReference type="InterPro" id="IPR001940">
    <property type="entry name" value="Peptidase_S1C"/>
</dbReference>
<dbReference type="SUPFAM" id="SSF50494">
    <property type="entry name" value="Trypsin-like serine proteases"/>
    <property type="match status" value="1"/>
</dbReference>
<reference evidence="8" key="1">
    <citation type="journal article" date="2019" name="Int. J. Syst. Evol. Microbiol.">
        <title>The Global Catalogue of Microorganisms (GCM) 10K type strain sequencing project: providing services to taxonomists for standard genome sequencing and annotation.</title>
        <authorList>
            <consortium name="The Broad Institute Genomics Platform"/>
            <consortium name="The Broad Institute Genome Sequencing Center for Infectious Disease"/>
            <person name="Wu L."/>
            <person name="Ma J."/>
        </authorList>
    </citation>
    <scope>NUCLEOTIDE SEQUENCE [LARGE SCALE GENOMIC DNA]</scope>
    <source>
        <strain evidence="8">CCUG 50873</strain>
    </source>
</reference>
<dbReference type="Proteomes" id="UP001597068">
    <property type="component" value="Unassembled WGS sequence"/>
</dbReference>
<protein>
    <submittedName>
        <fullName evidence="7">S1C family serine protease</fullName>
        <ecNumber evidence="7">3.4.21.-</ecNumber>
    </submittedName>
</protein>
<dbReference type="InterPro" id="IPR009003">
    <property type="entry name" value="Peptidase_S1_PA"/>
</dbReference>
<keyword evidence="2 7" id="KW-0645">Protease</keyword>
<dbReference type="InterPro" id="IPR043504">
    <property type="entry name" value="Peptidase_S1_PA_chymotrypsin"/>
</dbReference>
<name>A0ABW3G8B8_9NOCA</name>
<keyword evidence="5" id="KW-0812">Transmembrane</keyword>
<feature type="compositionally biased region" description="Low complexity" evidence="4">
    <location>
        <begin position="421"/>
        <end position="445"/>
    </location>
</feature>
<dbReference type="Gene3D" id="2.40.10.10">
    <property type="entry name" value="Trypsin-like serine proteases"/>
    <property type="match status" value="2"/>
</dbReference>
<dbReference type="Gene3D" id="2.30.42.10">
    <property type="match status" value="1"/>
</dbReference>
<feature type="domain" description="PDZ" evidence="6">
    <location>
        <begin position="308"/>
        <end position="396"/>
    </location>
</feature>
<dbReference type="Pfam" id="PF13365">
    <property type="entry name" value="Trypsin_2"/>
    <property type="match status" value="1"/>
</dbReference>
<keyword evidence="8" id="KW-1185">Reference proteome</keyword>
<evidence type="ECO:0000256" key="3">
    <source>
        <dbReference type="ARBA" id="ARBA00022801"/>
    </source>
</evidence>
<gene>
    <name evidence="7" type="ORF">ACFQ04_14490</name>
</gene>
<feature type="transmembrane region" description="Helical" evidence="5">
    <location>
        <begin position="57"/>
        <end position="79"/>
    </location>
</feature>
<feature type="region of interest" description="Disordered" evidence="4">
    <location>
        <begin position="407"/>
        <end position="445"/>
    </location>
</feature>
<dbReference type="EC" id="3.4.21.-" evidence="7"/>
<dbReference type="InterPro" id="IPR036034">
    <property type="entry name" value="PDZ_sf"/>
</dbReference>
<dbReference type="InterPro" id="IPR051201">
    <property type="entry name" value="Chloro_Bact_Ser_Proteases"/>
</dbReference>
<dbReference type="PROSITE" id="PS50106">
    <property type="entry name" value="PDZ"/>
    <property type="match status" value="1"/>
</dbReference>
<dbReference type="PRINTS" id="PR00834">
    <property type="entry name" value="PROTEASES2C"/>
</dbReference>
<dbReference type="InterPro" id="IPR001478">
    <property type="entry name" value="PDZ"/>
</dbReference>
<evidence type="ECO:0000256" key="2">
    <source>
        <dbReference type="ARBA" id="ARBA00022670"/>
    </source>
</evidence>
<evidence type="ECO:0000313" key="8">
    <source>
        <dbReference type="Proteomes" id="UP001597068"/>
    </source>
</evidence>
<dbReference type="EMBL" id="JBHTIL010000002">
    <property type="protein sequence ID" value="MFD0926946.1"/>
    <property type="molecule type" value="Genomic_DNA"/>
</dbReference>
<accession>A0ABW3G8B8</accession>
<dbReference type="GO" id="GO:0008233">
    <property type="term" value="F:peptidase activity"/>
    <property type="evidence" value="ECO:0007669"/>
    <property type="project" value="UniProtKB-KW"/>
</dbReference>
<evidence type="ECO:0000256" key="1">
    <source>
        <dbReference type="ARBA" id="ARBA00010541"/>
    </source>
</evidence>
<keyword evidence="5" id="KW-1133">Transmembrane helix</keyword>
<keyword evidence="3 7" id="KW-0378">Hydrolase</keyword>
<dbReference type="SUPFAM" id="SSF50156">
    <property type="entry name" value="PDZ domain-like"/>
    <property type="match status" value="1"/>
</dbReference>
<dbReference type="RefSeq" id="WP_253648631.1">
    <property type="nucleotide sequence ID" value="NZ_BAAAMO010000006.1"/>
</dbReference>